<evidence type="ECO:0000313" key="7">
    <source>
        <dbReference type="Proteomes" id="UP000254076"/>
    </source>
</evidence>
<gene>
    <name evidence="5" type="ORF">NCTC8185_01742</name>
    <name evidence="4" type="ORF">WA04_11430</name>
</gene>
<dbReference type="NCBIfam" id="NF033745">
    <property type="entry name" value="class_C_sortase"/>
    <property type="match status" value="1"/>
</dbReference>
<dbReference type="InterPro" id="IPR023365">
    <property type="entry name" value="Sortase_dom-sf"/>
</dbReference>
<proteinExistence type="predicted"/>
<keyword evidence="3" id="KW-0472">Membrane</keyword>
<dbReference type="EMBL" id="UHEQ01000004">
    <property type="protein sequence ID" value="SUN14458.1"/>
    <property type="molecule type" value="Genomic_DNA"/>
</dbReference>
<reference evidence="4 6" key="1">
    <citation type="journal article" date="2015" name="PLoS ONE">
        <title>Genomic analysis reveals the molecular basis for capsule loss in the group B streptococcus population.</title>
        <authorList>
            <consortium name="DEVANI Consortium"/>
            <person name="Rosini R."/>
            <person name="Campisi E."/>
            <person name="De Chiara M."/>
            <person name="Tettelin H."/>
            <person name="Rinaudo D."/>
            <person name="Toniolo C."/>
            <person name="Metruccio M."/>
            <person name="Guidotti S."/>
            <person name="Sorensen U.B."/>
            <person name="Kilian M."/>
            <person name="Ramirez M."/>
            <person name="Janulczyk R."/>
            <person name="Donati C."/>
            <person name="Grandi G."/>
            <person name="Margarit I."/>
        </authorList>
    </citation>
    <scope>NUCLEOTIDE SEQUENCE [LARGE SCALE GENOMIC DNA]</scope>
    <source>
        <strain evidence="4 6">DK-B-USS-215</strain>
    </source>
</reference>
<dbReference type="Proteomes" id="UP000254076">
    <property type="component" value="Unassembled WGS sequence"/>
</dbReference>
<dbReference type="Pfam" id="PF04203">
    <property type="entry name" value="Sortase"/>
    <property type="match status" value="1"/>
</dbReference>
<comment type="caution">
    <text evidence="4">The sequence shown here is derived from an EMBL/GenBank/DDBJ whole genome shotgun (WGS) entry which is preliminary data.</text>
</comment>
<dbReference type="EMBL" id="LBKL01000102">
    <property type="protein sequence ID" value="KLL35093.1"/>
    <property type="molecule type" value="Genomic_DNA"/>
</dbReference>
<protein>
    <submittedName>
        <fullName evidence="4">Sortase</fullName>
    </submittedName>
</protein>
<feature type="transmembrane region" description="Helical" evidence="3">
    <location>
        <begin position="247"/>
        <end position="268"/>
    </location>
</feature>
<evidence type="ECO:0000313" key="5">
    <source>
        <dbReference type="EMBL" id="SUN14458.1"/>
    </source>
</evidence>
<evidence type="ECO:0000313" key="6">
    <source>
        <dbReference type="Proteomes" id="UP000035346"/>
    </source>
</evidence>
<dbReference type="Proteomes" id="UP000035346">
    <property type="component" value="Unassembled WGS sequence"/>
</dbReference>
<reference evidence="5 7" key="2">
    <citation type="submission" date="2018-06" db="EMBL/GenBank/DDBJ databases">
        <authorList>
            <consortium name="Pathogen Informatics"/>
            <person name="Doyle S."/>
        </authorList>
    </citation>
    <scope>NUCLEOTIDE SEQUENCE [LARGE SCALE GENOMIC DNA]</scope>
    <source>
        <strain evidence="5 7">NCTC8185</strain>
    </source>
</reference>
<feature type="active site" description="Proton donor/acceptor" evidence="2">
    <location>
        <position position="149"/>
    </location>
</feature>
<evidence type="ECO:0000256" key="2">
    <source>
        <dbReference type="PIRSR" id="PIRSR605754-1"/>
    </source>
</evidence>
<accession>A0A837KWN1</accession>
<feature type="active site" description="Acyl-thioester intermediate" evidence="2">
    <location>
        <position position="211"/>
    </location>
</feature>
<keyword evidence="3" id="KW-1133">Transmembrane helix</keyword>
<dbReference type="InterPro" id="IPR042002">
    <property type="entry name" value="Sortase_C"/>
</dbReference>
<sequence length="291" mass="33299">MKKIRQHLVSILLVTIIAVGVGLMAYPSLANYWNSFHQSRAIMDYQDRVTHMDENDYKKIINRAKEYNKQFKTSGMKWHMTDQERLDYNSQLAIDKTGNMGYISIPKINIKLPLYHGTSEKVLQTSIGHLEGSSLPIGGDSTHSILSGHRGLPSSRLFSDLDKLKVGDHWTVSILNETYTYQVDQIRTVKPDDLRDLQIVKGKDYQTLVTCTPYGVNTHRLLVRGHRVPNDNGNALVVAEAIQIEPIYIAPFIAIFLTLILLLIFLEVTRRARQRKKILKQAMRKEENNDL</sequence>
<organism evidence="4 6">
    <name type="scientific">Streptococcus agalactiae</name>
    <dbReference type="NCBI Taxonomy" id="1311"/>
    <lineage>
        <taxon>Bacteria</taxon>
        <taxon>Bacillati</taxon>
        <taxon>Bacillota</taxon>
        <taxon>Bacilli</taxon>
        <taxon>Lactobacillales</taxon>
        <taxon>Streptococcaceae</taxon>
        <taxon>Streptococcus</taxon>
    </lineage>
</organism>
<dbReference type="CDD" id="cd05827">
    <property type="entry name" value="Sortase_C"/>
    <property type="match status" value="1"/>
</dbReference>
<evidence type="ECO:0000256" key="1">
    <source>
        <dbReference type="ARBA" id="ARBA00022801"/>
    </source>
</evidence>
<keyword evidence="1" id="KW-0378">Hydrolase</keyword>
<name>A0A837KWN1_STRAG</name>
<dbReference type="NCBIfam" id="TIGR01076">
    <property type="entry name" value="sortase_fam"/>
    <property type="match status" value="1"/>
</dbReference>
<dbReference type="GO" id="GO:0016787">
    <property type="term" value="F:hydrolase activity"/>
    <property type="evidence" value="ECO:0007669"/>
    <property type="project" value="UniProtKB-KW"/>
</dbReference>
<dbReference type="SUPFAM" id="SSF63817">
    <property type="entry name" value="Sortase"/>
    <property type="match status" value="1"/>
</dbReference>
<dbReference type="InterPro" id="IPR005754">
    <property type="entry name" value="Sortase"/>
</dbReference>
<keyword evidence="3" id="KW-0812">Transmembrane</keyword>
<dbReference type="Gene3D" id="2.40.260.10">
    <property type="entry name" value="Sortase"/>
    <property type="match status" value="1"/>
</dbReference>
<dbReference type="AlphaFoldDB" id="A0A837KWN1"/>
<dbReference type="RefSeq" id="WP_032459395.1">
    <property type="nucleotide sequence ID" value="NZ_JAIWPA010000018.1"/>
</dbReference>
<evidence type="ECO:0000313" key="4">
    <source>
        <dbReference type="EMBL" id="KLL35093.1"/>
    </source>
</evidence>
<evidence type="ECO:0000256" key="3">
    <source>
        <dbReference type="SAM" id="Phobius"/>
    </source>
</evidence>